<keyword evidence="3" id="KW-1185">Reference proteome</keyword>
<evidence type="ECO:0000313" key="3">
    <source>
        <dbReference type="Proteomes" id="UP000694857"/>
    </source>
</evidence>
<name>A0A8B8XU28_BALMU</name>
<protein>
    <submittedName>
        <fullName evidence="4">PRAME family member 27-like</fullName>
    </submittedName>
</protein>
<sequence>MSVWTPPRLLELAGMNLLREEASAFSGLEDPPMELFSPLFMEVFEARCIETLKAMVLAWPFVHLPLGNLIDMPHVGPLQAELEALDILFAQKLCPRKCKLQVQNLQDTGQNFWSMWSGANTHGC</sequence>
<organism evidence="3 4">
    <name type="scientific">Balaenoptera musculus</name>
    <name type="common">Blue whale</name>
    <dbReference type="NCBI Taxonomy" id="9771"/>
    <lineage>
        <taxon>Eukaryota</taxon>
        <taxon>Metazoa</taxon>
        <taxon>Chordata</taxon>
        <taxon>Craniata</taxon>
        <taxon>Vertebrata</taxon>
        <taxon>Euteleostomi</taxon>
        <taxon>Mammalia</taxon>
        <taxon>Eutheria</taxon>
        <taxon>Laurasiatheria</taxon>
        <taxon>Artiodactyla</taxon>
        <taxon>Whippomorpha</taxon>
        <taxon>Cetacea</taxon>
        <taxon>Mysticeti</taxon>
        <taxon>Balaenopteridae</taxon>
        <taxon>Balaenoptera</taxon>
    </lineage>
</organism>
<evidence type="ECO:0000256" key="1">
    <source>
        <dbReference type="ARBA" id="ARBA00022614"/>
    </source>
</evidence>
<dbReference type="AlphaFoldDB" id="A0A8B8XU28"/>
<keyword evidence="2" id="KW-0677">Repeat</keyword>
<proteinExistence type="predicted"/>
<dbReference type="InterPro" id="IPR050694">
    <property type="entry name" value="LRRC14/PRAME"/>
</dbReference>
<dbReference type="KEGG" id="bmus:118897784"/>
<evidence type="ECO:0000256" key="2">
    <source>
        <dbReference type="ARBA" id="ARBA00022737"/>
    </source>
</evidence>
<dbReference type="GeneID" id="118897784"/>
<keyword evidence="1" id="KW-0433">Leucine-rich repeat</keyword>
<dbReference type="PANTHER" id="PTHR14224:SF12">
    <property type="entry name" value="PRAME NUCLEAR RECEPTOR TRANSCRIPTIONAL REGULATOR"/>
    <property type="match status" value="1"/>
</dbReference>
<dbReference type="PANTHER" id="PTHR14224">
    <property type="entry name" value="SIMILAR TO PREFERENTIALLY EXPRESSED ANTIGEN IN MELANOMA-LIKE 3"/>
    <property type="match status" value="1"/>
</dbReference>
<dbReference type="RefSeq" id="XP_036713006.1">
    <property type="nucleotide sequence ID" value="XM_036857111.1"/>
</dbReference>
<dbReference type="OrthoDB" id="9715886at2759"/>
<accession>A0A8B8XU28</accession>
<evidence type="ECO:0000313" key="4">
    <source>
        <dbReference type="RefSeq" id="XP_036713006.1"/>
    </source>
</evidence>
<dbReference type="GO" id="GO:0005737">
    <property type="term" value="C:cytoplasm"/>
    <property type="evidence" value="ECO:0007669"/>
    <property type="project" value="TreeGrafter"/>
</dbReference>
<dbReference type="Proteomes" id="UP000694857">
    <property type="component" value="Chromosome 7"/>
</dbReference>
<gene>
    <name evidence="4" type="primary">LOC118897784</name>
</gene>
<reference evidence="4" key="1">
    <citation type="submission" date="2025-08" db="UniProtKB">
        <authorList>
            <consortium name="RefSeq"/>
        </authorList>
    </citation>
    <scope>IDENTIFICATION</scope>
    <source>
        <tissue evidence="4">Epidermis and Blubber</tissue>
    </source>
</reference>